<keyword evidence="3" id="KW-0067">ATP-binding</keyword>
<accession>A0ABT2Y478</accession>
<dbReference type="InterPro" id="IPR050742">
    <property type="entry name" value="Helicase_Restrict-Modif_Enz"/>
</dbReference>
<dbReference type="PANTHER" id="PTHR47396">
    <property type="entry name" value="TYPE I RESTRICTION ENZYME ECOKI R PROTEIN"/>
    <property type="match status" value="1"/>
</dbReference>
<name>A0ABT2Y478_9MOLU</name>
<keyword evidence="1" id="KW-0472">Membrane</keyword>
<keyword evidence="1" id="KW-0812">Transmembrane</keyword>
<evidence type="ECO:0000256" key="1">
    <source>
        <dbReference type="SAM" id="Phobius"/>
    </source>
</evidence>
<evidence type="ECO:0000259" key="2">
    <source>
        <dbReference type="PROSITE" id="PS51192"/>
    </source>
</evidence>
<dbReference type="InterPro" id="IPR014001">
    <property type="entry name" value="Helicase_ATP-bd"/>
</dbReference>
<dbReference type="Gene3D" id="3.40.50.300">
    <property type="entry name" value="P-loop containing nucleotide triphosphate hydrolases"/>
    <property type="match status" value="2"/>
</dbReference>
<evidence type="ECO:0000313" key="3">
    <source>
        <dbReference type="EMBL" id="MCV2231534.1"/>
    </source>
</evidence>
<organism evidence="3 4">
    <name type="scientific">Paracholeplasma manati</name>
    <dbReference type="NCBI Taxonomy" id="591373"/>
    <lineage>
        <taxon>Bacteria</taxon>
        <taxon>Bacillati</taxon>
        <taxon>Mycoplasmatota</taxon>
        <taxon>Mollicutes</taxon>
        <taxon>Acholeplasmatales</taxon>
        <taxon>Acholeplasmataceae</taxon>
        <taxon>Paracholeplasma</taxon>
    </lineage>
</organism>
<dbReference type="RefSeq" id="WP_263607656.1">
    <property type="nucleotide sequence ID" value="NZ_JAOVQM010000001.1"/>
</dbReference>
<dbReference type="PROSITE" id="PS51192">
    <property type="entry name" value="HELICASE_ATP_BIND_1"/>
    <property type="match status" value="1"/>
</dbReference>
<keyword evidence="3" id="KW-0547">Nucleotide-binding</keyword>
<dbReference type="Pfam" id="PF04851">
    <property type="entry name" value="ResIII"/>
    <property type="match status" value="1"/>
</dbReference>
<keyword evidence="3" id="KW-0347">Helicase</keyword>
<evidence type="ECO:0000313" key="4">
    <source>
        <dbReference type="Proteomes" id="UP001177160"/>
    </source>
</evidence>
<dbReference type="InterPro" id="IPR006935">
    <property type="entry name" value="Helicase/UvrB_N"/>
</dbReference>
<dbReference type="SMART" id="SM00487">
    <property type="entry name" value="DEXDc"/>
    <property type="match status" value="1"/>
</dbReference>
<dbReference type="Proteomes" id="UP001177160">
    <property type="component" value="Unassembled WGS sequence"/>
</dbReference>
<dbReference type="CDD" id="cd18785">
    <property type="entry name" value="SF2_C"/>
    <property type="match status" value="1"/>
</dbReference>
<comment type="caution">
    <text evidence="3">The sequence shown here is derived from an EMBL/GenBank/DDBJ whole genome shotgun (WGS) entry which is preliminary data.</text>
</comment>
<gene>
    <name evidence="3" type="ORF">N7548_01655</name>
</gene>
<sequence>MNLNHFPFQGTFRTYQQRVLDQASNYLDDGKIHIVAAPGSGKTILGLELITRLNQPTLILSPSITIKHQWMERFVKNFLNDSSLESAYVSANVFDLKPITSITYQALHAAMHRMVLEESDEVESETEQIDFSQFDLIKQCQAYGIQTICLDEAHHLRSEWHKSLTQFIKALGSDIKIIALTATPPYDSSPNEWDKYIELCGDIDEEIFIPELVHQNTLAPHQDYIYFNYPSETETELILDYRRQAMVVYQALKQDPQYIEALKEIYQTYSSDIERILENPDTFISFLLLLEDISFQVPIKLIKDITNQKHLPKMTVERLEQGLSFVLTHQDTMPSVQYIKQYFSKHNLIERNQLSLYYNAKIIKTIIGSSAKLNSIQTIVKEEYQSLGNALRMVILTDFIKKDQLNLIHTDEPLSTIGTTTLFEAVRRVLPKHPKIALLSGSLVILPMSILSVIANHLDWDSSTYSTSPISTEFMTVTFTGSNKHKVKLITALFELGEIEIIIGTASLLGEGWDSPAVNSLILASYVGSFMLSNQMRGRAIRIDPKQPNKVSNIWHLVSIEPSAKESDIEQEYLASYDIGIHKDIIHSADYETLKKRFDCFMGPAYHNATIESGIERIDIIKPPFHPKKFDHINQEMIQLSKDRASVRTAWQSTIEQYDDYGIFERVEVEKTTLPRSASFYHYAREVLLGILFIFANVLFRVNVQAPDLRAAIIISIYLIVLSGLSYSTIILLKYISPMNYIKWIGVAILNTFKDHQMIESRLSKVRVQYDDFKINTLIELSNANVHDQHVFTNAMKEVLSPMDNPRYIIVQKGLFGLNHRVSFNAPASISNTEVARILENHLSKVLDKYVLIYTRSVEGRKHLLKAKAKSFINKNDRKIRKARALNRY</sequence>
<dbReference type="EMBL" id="JAOVQM010000001">
    <property type="protein sequence ID" value="MCV2231534.1"/>
    <property type="molecule type" value="Genomic_DNA"/>
</dbReference>
<keyword evidence="3" id="KW-0378">Hydrolase</keyword>
<dbReference type="GO" id="GO:0004386">
    <property type="term" value="F:helicase activity"/>
    <property type="evidence" value="ECO:0007669"/>
    <property type="project" value="UniProtKB-KW"/>
</dbReference>
<dbReference type="InterPro" id="IPR027417">
    <property type="entry name" value="P-loop_NTPase"/>
</dbReference>
<keyword evidence="1" id="KW-1133">Transmembrane helix</keyword>
<dbReference type="PANTHER" id="PTHR47396:SF1">
    <property type="entry name" value="ATP-DEPENDENT HELICASE IRC3-RELATED"/>
    <property type="match status" value="1"/>
</dbReference>
<reference evidence="3" key="1">
    <citation type="submission" date="2022-09" db="EMBL/GenBank/DDBJ databases">
        <title>Novel Mycoplasma species identified in domestic and wild animals.</title>
        <authorList>
            <person name="Volokhov D.V."/>
            <person name="Furtak V.A."/>
            <person name="Zagorodnyaya T.A."/>
        </authorList>
    </citation>
    <scope>NUCLEOTIDE SEQUENCE</scope>
    <source>
        <strain evidence="3">Oakley</strain>
    </source>
</reference>
<protein>
    <submittedName>
        <fullName evidence="3">DEAD/DEAH box helicase family protein</fullName>
    </submittedName>
</protein>
<keyword evidence="4" id="KW-1185">Reference proteome</keyword>
<feature type="transmembrane region" description="Helical" evidence="1">
    <location>
        <begin position="712"/>
        <end position="733"/>
    </location>
</feature>
<proteinExistence type="predicted"/>
<feature type="transmembrane region" description="Helical" evidence="1">
    <location>
        <begin position="680"/>
        <end position="700"/>
    </location>
</feature>
<feature type="domain" description="Helicase ATP-binding" evidence="2">
    <location>
        <begin position="23"/>
        <end position="202"/>
    </location>
</feature>
<dbReference type="SUPFAM" id="SSF52540">
    <property type="entry name" value="P-loop containing nucleoside triphosphate hydrolases"/>
    <property type="match status" value="2"/>
</dbReference>